<dbReference type="STRING" id="332977.SAMN05421740_109171"/>
<organism evidence="2 3">
    <name type="scientific">Parapedobacter koreensis</name>
    <dbReference type="NCBI Taxonomy" id="332977"/>
    <lineage>
        <taxon>Bacteria</taxon>
        <taxon>Pseudomonadati</taxon>
        <taxon>Bacteroidota</taxon>
        <taxon>Sphingobacteriia</taxon>
        <taxon>Sphingobacteriales</taxon>
        <taxon>Sphingobacteriaceae</taxon>
        <taxon>Parapedobacter</taxon>
    </lineage>
</organism>
<feature type="transmembrane region" description="Helical" evidence="1">
    <location>
        <begin position="307"/>
        <end position="328"/>
    </location>
</feature>
<keyword evidence="3" id="KW-1185">Reference proteome</keyword>
<feature type="transmembrane region" description="Helical" evidence="1">
    <location>
        <begin position="105"/>
        <end position="129"/>
    </location>
</feature>
<keyword evidence="1" id="KW-1133">Transmembrane helix</keyword>
<keyword evidence="1" id="KW-0472">Membrane</keyword>
<feature type="transmembrane region" description="Helical" evidence="1">
    <location>
        <begin position="172"/>
        <end position="196"/>
    </location>
</feature>
<dbReference type="Pfam" id="PF05684">
    <property type="entry name" value="DUF819"/>
    <property type="match status" value="1"/>
</dbReference>
<evidence type="ECO:0000256" key="1">
    <source>
        <dbReference type="SAM" id="Phobius"/>
    </source>
</evidence>
<feature type="transmembrane region" description="Helical" evidence="1">
    <location>
        <begin position="70"/>
        <end position="93"/>
    </location>
</feature>
<dbReference type="PANTHER" id="PTHR34289:SF8">
    <property type="entry name" value="DUF819 DOMAIN-CONTAINING PROTEIN"/>
    <property type="match status" value="1"/>
</dbReference>
<keyword evidence="1" id="KW-0812">Transmembrane</keyword>
<accession>A0A1H7SUE5</accession>
<dbReference type="RefSeq" id="WP_218145468.1">
    <property type="nucleotide sequence ID" value="NZ_FNZR01000009.1"/>
</dbReference>
<proteinExistence type="predicted"/>
<dbReference type="AlphaFoldDB" id="A0A1H7SUE5"/>
<feature type="transmembrane region" description="Helical" evidence="1">
    <location>
        <begin position="276"/>
        <end position="295"/>
    </location>
</feature>
<protein>
    <submittedName>
        <fullName evidence="2">Uncharacterized membrane protein</fullName>
    </submittedName>
</protein>
<evidence type="ECO:0000313" key="3">
    <source>
        <dbReference type="Proteomes" id="UP000198916"/>
    </source>
</evidence>
<feature type="transmembrane region" description="Helical" evidence="1">
    <location>
        <begin position="6"/>
        <end position="29"/>
    </location>
</feature>
<feature type="transmembrane region" description="Helical" evidence="1">
    <location>
        <begin position="360"/>
        <end position="383"/>
    </location>
</feature>
<reference evidence="3" key="1">
    <citation type="submission" date="2016-10" db="EMBL/GenBank/DDBJ databases">
        <authorList>
            <person name="Varghese N."/>
            <person name="Submissions S."/>
        </authorList>
    </citation>
    <scope>NUCLEOTIDE SEQUENCE [LARGE SCALE GENOMIC DNA]</scope>
    <source>
        <strain evidence="3">Jip14</strain>
    </source>
</reference>
<feature type="transmembrane region" description="Helical" evidence="1">
    <location>
        <begin position="235"/>
        <end position="256"/>
    </location>
</feature>
<dbReference type="PANTHER" id="PTHR34289">
    <property type="entry name" value="PROTEIN, PUTATIVE (DUF819)-RELATED"/>
    <property type="match status" value="1"/>
</dbReference>
<sequence length="418" mass="45204">MMIAVAIPLITNDAIVFGVLMVVLAGVFYTSSLNHWFFKRLYSVLPPLLLCYFIPGLLNSIGVIDGKNSALYGVSSNYLLPACLVLFTLSLNLPELWKLRKHAGIMFATTVVSVMFGGALAVYVVGLFAPEVVGGTGPNEVWRGLATLAGSWIGGGANQAALYRIFEPSPELFSATIAVDVFIAYGYMALLLFGAGKAERMNRFFRADNRAVEELTKRMEVYQSTNTRTLQIKDLMIMLGLAFGTTAIAHFFGSSIAKWINAHAPYLDKFSLTSDFFWIILIVTVLGILLSATKARQFEGAGASKIGTVFLYVLIASIGMQMNIFSIFDNPGLFLVGIIWMLFHVVFLAIVGWLIRAPFFFFAVSSMSNIGGVASASATAAAFHPSLVSVGVILSICAYAVGTYAGYLCGILMQLVSP</sequence>
<name>A0A1H7SUE5_9SPHI</name>
<feature type="transmembrane region" description="Helical" evidence="1">
    <location>
        <begin position="389"/>
        <end position="413"/>
    </location>
</feature>
<evidence type="ECO:0000313" key="2">
    <source>
        <dbReference type="EMBL" id="SEL75564.1"/>
    </source>
</evidence>
<dbReference type="Proteomes" id="UP000198916">
    <property type="component" value="Unassembled WGS sequence"/>
</dbReference>
<feature type="transmembrane region" description="Helical" evidence="1">
    <location>
        <begin position="334"/>
        <end position="355"/>
    </location>
</feature>
<dbReference type="InterPro" id="IPR008537">
    <property type="entry name" value="DUF819"/>
</dbReference>
<gene>
    <name evidence="2" type="ORF">SAMN05421740_109171</name>
</gene>
<feature type="transmembrane region" description="Helical" evidence="1">
    <location>
        <begin position="41"/>
        <end position="64"/>
    </location>
</feature>
<dbReference type="EMBL" id="FNZR01000009">
    <property type="protein sequence ID" value="SEL75564.1"/>
    <property type="molecule type" value="Genomic_DNA"/>
</dbReference>